<protein>
    <recommendedName>
        <fullName evidence="4">VanZ-like domain-containing protein</fullName>
    </recommendedName>
</protein>
<organism evidence="2 3">
    <name type="scientific">Candidatus Yanofskybacteria bacterium RIFCSPHIGHO2_02_FULL_39_10</name>
    <dbReference type="NCBI Taxonomy" id="1802674"/>
    <lineage>
        <taxon>Bacteria</taxon>
        <taxon>Candidatus Yanofskyibacteriota</taxon>
    </lineage>
</organism>
<evidence type="ECO:0008006" key="4">
    <source>
        <dbReference type="Google" id="ProtNLM"/>
    </source>
</evidence>
<sequence>MIIPFLAILVLLSVNILLSRKGKNLYWVYEASHLAGGFLLAALLMNFLDKDSYVLLTVFTIGLLWEIYELIINKNKNIKKFLEDNFEYYIAPSTSYDTLSDLFLDVLGAAVYLYLF</sequence>
<name>A0A1F8F5S8_9BACT</name>
<dbReference type="InterPro" id="IPR014509">
    <property type="entry name" value="YjdF-like"/>
</dbReference>
<proteinExistence type="predicted"/>
<comment type="caution">
    <text evidence="2">The sequence shown here is derived from an EMBL/GenBank/DDBJ whole genome shotgun (WGS) entry which is preliminary data.</text>
</comment>
<dbReference type="Proteomes" id="UP000178908">
    <property type="component" value="Unassembled WGS sequence"/>
</dbReference>
<keyword evidence="1" id="KW-0472">Membrane</keyword>
<feature type="transmembrane region" description="Helical" evidence="1">
    <location>
        <begin position="53"/>
        <end position="72"/>
    </location>
</feature>
<dbReference type="EMBL" id="MGJO01000061">
    <property type="protein sequence ID" value="OGN07930.1"/>
    <property type="molecule type" value="Genomic_DNA"/>
</dbReference>
<keyword evidence="1" id="KW-0812">Transmembrane</keyword>
<dbReference type="AlphaFoldDB" id="A0A1F8F5S8"/>
<dbReference type="Pfam" id="PF09997">
    <property type="entry name" value="DUF2238"/>
    <property type="match status" value="1"/>
</dbReference>
<keyword evidence="1" id="KW-1133">Transmembrane helix</keyword>
<evidence type="ECO:0000313" key="2">
    <source>
        <dbReference type="EMBL" id="OGN07930.1"/>
    </source>
</evidence>
<evidence type="ECO:0000313" key="3">
    <source>
        <dbReference type="Proteomes" id="UP000178908"/>
    </source>
</evidence>
<accession>A0A1F8F5S8</accession>
<gene>
    <name evidence="2" type="ORF">A3C61_03420</name>
</gene>
<reference evidence="2 3" key="1">
    <citation type="journal article" date="2016" name="Nat. Commun.">
        <title>Thousands of microbial genomes shed light on interconnected biogeochemical processes in an aquifer system.</title>
        <authorList>
            <person name="Anantharaman K."/>
            <person name="Brown C.T."/>
            <person name="Hug L.A."/>
            <person name="Sharon I."/>
            <person name="Castelle C.J."/>
            <person name="Probst A.J."/>
            <person name="Thomas B.C."/>
            <person name="Singh A."/>
            <person name="Wilkins M.J."/>
            <person name="Karaoz U."/>
            <person name="Brodie E.L."/>
            <person name="Williams K.H."/>
            <person name="Hubbard S.S."/>
            <person name="Banfield J.F."/>
        </authorList>
    </citation>
    <scope>NUCLEOTIDE SEQUENCE [LARGE SCALE GENOMIC DNA]</scope>
</reference>
<evidence type="ECO:0000256" key="1">
    <source>
        <dbReference type="SAM" id="Phobius"/>
    </source>
</evidence>